<protein>
    <submittedName>
        <fullName evidence="17">TonB-dependent receptor</fullName>
    </submittedName>
</protein>
<keyword evidence="18" id="KW-1185">Reference proteome</keyword>
<evidence type="ECO:0000256" key="14">
    <source>
        <dbReference type="RuleBase" id="RU003357"/>
    </source>
</evidence>
<keyword evidence="10 12" id="KW-0472">Membrane</keyword>
<dbReference type="PANTHER" id="PTHR32552">
    <property type="entry name" value="FERRICHROME IRON RECEPTOR-RELATED"/>
    <property type="match status" value="1"/>
</dbReference>
<organism evidence="17 18">
    <name type="scientific">Idiomarina rhizosphaerae</name>
    <dbReference type="NCBI Taxonomy" id="2961572"/>
    <lineage>
        <taxon>Bacteria</taxon>
        <taxon>Pseudomonadati</taxon>
        <taxon>Pseudomonadota</taxon>
        <taxon>Gammaproteobacteria</taxon>
        <taxon>Alteromonadales</taxon>
        <taxon>Idiomarinaceae</taxon>
        <taxon>Idiomarina</taxon>
    </lineage>
</organism>
<dbReference type="AlphaFoldDB" id="A0A9X2G0S2"/>
<keyword evidence="2 12" id="KW-0813">Transport</keyword>
<dbReference type="Pfam" id="PF00593">
    <property type="entry name" value="TonB_dep_Rec_b-barrel"/>
    <property type="match status" value="1"/>
</dbReference>
<reference evidence="17" key="1">
    <citation type="submission" date="2022-06" db="EMBL/GenBank/DDBJ databases">
        <title>Idiomarina rhizosphaerae M1R2S28.</title>
        <authorList>
            <person name="Sun J.-Q."/>
            <person name="Li L.-F."/>
        </authorList>
    </citation>
    <scope>NUCLEOTIDE SEQUENCE</scope>
    <source>
        <strain evidence="17">M1R2S28</strain>
    </source>
</reference>
<evidence type="ECO:0000259" key="15">
    <source>
        <dbReference type="Pfam" id="PF00593"/>
    </source>
</evidence>
<dbReference type="RefSeq" id="WP_253617197.1">
    <property type="nucleotide sequence ID" value="NZ_JAMZDE010000001.1"/>
</dbReference>
<evidence type="ECO:0000259" key="16">
    <source>
        <dbReference type="Pfam" id="PF07715"/>
    </source>
</evidence>
<keyword evidence="5 12" id="KW-0812">Transmembrane</keyword>
<evidence type="ECO:0000256" key="2">
    <source>
        <dbReference type="ARBA" id="ARBA00022448"/>
    </source>
</evidence>
<keyword evidence="6" id="KW-0732">Signal</keyword>
<dbReference type="PANTHER" id="PTHR32552:SF81">
    <property type="entry name" value="TONB-DEPENDENT OUTER MEMBRANE RECEPTOR"/>
    <property type="match status" value="1"/>
</dbReference>
<dbReference type="EMBL" id="JAMZDE010000001">
    <property type="protein sequence ID" value="MCP1338243.1"/>
    <property type="molecule type" value="Genomic_DNA"/>
</dbReference>
<evidence type="ECO:0000313" key="17">
    <source>
        <dbReference type="EMBL" id="MCP1338243.1"/>
    </source>
</evidence>
<dbReference type="GO" id="GO:0009279">
    <property type="term" value="C:cell outer membrane"/>
    <property type="evidence" value="ECO:0007669"/>
    <property type="project" value="UniProtKB-SubCell"/>
</dbReference>
<evidence type="ECO:0000256" key="8">
    <source>
        <dbReference type="ARBA" id="ARBA00023065"/>
    </source>
</evidence>
<keyword evidence="8" id="KW-0406">Ion transport</keyword>
<dbReference type="InterPro" id="IPR010917">
    <property type="entry name" value="TonB_rcpt_CS"/>
</dbReference>
<keyword evidence="7" id="KW-0408">Iron</keyword>
<evidence type="ECO:0000256" key="4">
    <source>
        <dbReference type="ARBA" id="ARBA00022496"/>
    </source>
</evidence>
<evidence type="ECO:0000256" key="13">
    <source>
        <dbReference type="PROSITE-ProRule" id="PRU10144"/>
    </source>
</evidence>
<feature type="domain" description="TonB-dependent receptor plug" evidence="16">
    <location>
        <begin position="60"/>
        <end position="164"/>
    </location>
</feature>
<comment type="caution">
    <text evidence="17">The sequence shown here is derived from an EMBL/GenBank/DDBJ whole genome shotgun (WGS) entry which is preliminary data.</text>
</comment>
<evidence type="ECO:0000256" key="9">
    <source>
        <dbReference type="ARBA" id="ARBA00023077"/>
    </source>
</evidence>
<dbReference type="Proteomes" id="UP001139474">
    <property type="component" value="Unassembled WGS sequence"/>
</dbReference>
<dbReference type="GO" id="GO:0006826">
    <property type="term" value="P:iron ion transport"/>
    <property type="evidence" value="ECO:0007669"/>
    <property type="project" value="UniProtKB-KW"/>
</dbReference>
<keyword evidence="11 12" id="KW-0998">Cell outer membrane</keyword>
<dbReference type="InterPro" id="IPR039426">
    <property type="entry name" value="TonB-dep_rcpt-like"/>
</dbReference>
<dbReference type="PROSITE" id="PS52016">
    <property type="entry name" value="TONB_DEPENDENT_REC_3"/>
    <property type="match status" value="1"/>
</dbReference>
<keyword evidence="9 14" id="KW-0798">TonB box</keyword>
<evidence type="ECO:0000256" key="11">
    <source>
        <dbReference type="ARBA" id="ARBA00023237"/>
    </source>
</evidence>
<keyword evidence="3 12" id="KW-1134">Transmembrane beta strand</keyword>
<dbReference type="SUPFAM" id="SSF56935">
    <property type="entry name" value="Porins"/>
    <property type="match status" value="1"/>
</dbReference>
<dbReference type="InterPro" id="IPR036942">
    <property type="entry name" value="Beta-barrel_TonB_sf"/>
</dbReference>
<comment type="subcellular location">
    <subcellularLocation>
        <location evidence="1 12">Cell outer membrane</location>
        <topology evidence="1 12">Multi-pass membrane protein</topology>
    </subcellularLocation>
</comment>
<comment type="similarity">
    <text evidence="12 14">Belongs to the TonB-dependent receptor family.</text>
</comment>
<proteinExistence type="inferred from homology"/>
<gene>
    <name evidence="17" type="ORF">NJR55_01430</name>
</gene>
<dbReference type="PROSITE" id="PS01156">
    <property type="entry name" value="TONB_DEPENDENT_REC_2"/>
    <property type="match status" value="1"/>
</dbReference>
<evidence type="ECO:0000256" key="5">
    <source>
        <dbReference type="ARBA" id="ARBA00022692"/>
    </source>
</evidence>
<dbReference type="InterPro" id="IPR012910">
    <property type="entry name" value="Plug_dom"/>
</dbReference>
<dbReference type="InterPro" id="IPR000531">
    <property type="entry name" value="Beta-barrel_TonB"/>
</dbReference>
<evidence type="ECO:0000256" key="3">
    <source>
        <dbReference type="ARBA" id="ARBA00022452"/>
    </source>
</evidence>
<evidence type="ECO:0000256" key="1">
    <source>
        <dbReference type="ARBA" id="ARBA00004571"/>
    </source>
</evidence>
<feature type="domain" description="TonB-dependent receptor-like beta-barrel" evidence="15">
    <location>
        <begin position="259"/>
        <end position="736"/>
    </location>
</feature>
<feature type="short sequence motif" description="TonB C-terminal box" evidence="13">
    <location>
        <begin position="751"/>
        <end position="768"/>
    </location>
</feature>
<accession>A0A9X2G0S2</accession>
<evidence type="ECO:0000256" key="10">
    <source>
        <dbReference type="ARBA" id="ARBA00023136"/>
    </source>
</evidence>
<dbReference type="Pfam" id="PF07715">
    <property type="entry name" value="Plug"/>
    <property type="match status" value="1"/>
</dbReference>
<evidence type="ECO:0000313" key="18">
    <source>
        <dbReference type="Proteomes" id="UP001139474"/>
    </source>
</evidence>
<name>A0A9X2G0S2_9GAMM</name>
<keyword evidence="17" id="KW-0675">Receptor</keyword>
<sequence length="768" mass="86257">MENKKVTGKNERIITGLCAFIFVGAAFTPPFVSAEDAMDQSQKDGLEIIKVQGEKRERSLSETTSSVAVTTAQKIDQENLLDLGNIIDNTANVSKMYGGSGFTIRGISDESNSANPLSTVYVDGVALPSEINDAGPSDLWDVSQVEILRGSQSTVQGENSLAGAIIISTQDPTMDWSWKTRAIWSDPNDRRLAFAGGGPLIADELAFRVAVEKRDFDGFIKNTTRNDMEDSVDSMASRFKLLWKPKALKDFTAKLTLMRDDREDPYRFTYSRTDIEDYFDNRENTSNRENVTDITTDILSLDLSYQLNENWALSSVTSQSDSDSLRLYDIDLIAEDNQYGRMDHDYQNRSQELRLHFDYPDFHGLLGWYWSDRQKDSVDNQLGGVATPVATIVSALQNMGLDEATATQFANSYSQALPSIPVDYGNDVADRSTNQALFADVEYALADEVALIAGFRYDTERYTYESLTEAEFAGTLPDPTNYGEPGTAPHSIISGINQEVLNLVDRAGNSVPESTRDFNAFLPKLAVRWDYDNNDSLALTVQRAYRSGGSSYNIARAEVFAYDPEFTTNYELSWRSQLLDNKLFVSSNLYYIDWEDKQVSAEFGLNSFDNHTVNAGKAHLYGVELEARQYVNSYLDWYGSYSYSRTQYDQFEAIAGAQVRNYAGTEFIFAPKHTAALGVNLYPARDWTVNVNANYRDSMNMATRETNNQVSSRTLFNAKISYDKFDWSAYIFANNIFDKGYIEYTRPDLPYAIFGAPRVVGVGFEAEF</sequence>
<keyword evidence="4" id="KW-0410">Iron transport</keyword>
<evidence type="ECO:0000256" key="6">
    <source>
        <dbReference type="ARBA" id="ARBA00022729"/>
    </source>
</evidence>
<evidence type="ECO:0000256" key="12">
    <source>
        <dbReference type="PROSITE-ProRule" id="PRU01360"/>
    </source>
</evidence>
<dbReference type="Gene3D" id="2.40.170.20">
    <property type="entry name" value="TonB-dependent receptor, beta-barrel domain"/>
    <property type="match status" value="1"/>
</dbReference>
<evidence type="ECO:0000256" key="7">
    <source>
        <dbReference type="ARBA" id="ARBA00023004"/>
    </source>
</evidence>